<dbReference type="Gene3D" id="2.40.70.10">
    <property type="entry name" value="Acid Proteases"/>
    <property type="match status" value="2"/>
</dbReference>
<dbReference type="GO" id="GO:0004190">
    <property type="term" value="F:aspartic-type endopeptidase activity"/>
    <property type="evidence" value="ECO:0007669"/>
    <property type="project" value="InterPro"/>
</dbReference>
<dbReference type="GO" id="GO:0006508">
    <property type="term" value="P:proteolysis"/>
    <property type="evidence" value="ECO:0007669"/>
    <property type="project" value="InterPro"/>
</dbReference>
<feature type="transmembrane region" description="Helical" evidence="3">
    <location>
        <begin position="438"/>
        <end position="465"/>
    </location>
</feature>
<dbReference type="InterPro" id="IPR032861">
    <property type="entry name" value="TAXi_N"/>
</dbReference>
<dbReference type="eggNOG" id="KOG1339">
    <property type="taxonomic scope" value="Eukaryota"/>
</dbReference>
<evidence type="ECO:0000259" key="4">
    <source>
        <dbReference type="Pfam" id="PF14543"/>
    </source>
</evidence>
<evidence type="ECO:0000256" key="1">
    <source>
        <dbReference type="ARBA" id="ARBA00007447"/>
    </source>
</evidence>
<evidence type="ECO:0000256" key="3">
    <source>
        <dbReference type="SAM" id="Phobius"/>
    </source>
</evidence>
<dbReference type="InterPro" id="IPR001461">
    <property type="entry name" value="Aspartic_peptidase_A1"/>
</dbReference>
<dbReference type="InterPro" id="IPR034164">
    <property type="entry name" value="Pepsin-like_dom"/>
</dbReference>
<dbReference type="EnsemblPlants" id="ONIVA05G06300.1">
    <property type="protein sequence ID" value="ONIVA05G06300.1"/>
    <property type="gene ID" value="ONIVA05G06300"/>
</dbReference>
<dbReference type="CDD" id="cd05471">
    <property type="entry name" value="pepsin_like"/>
    <property type="match status" value="1"/>
</dbReference>
<keyword evidence="3" id="KW-0472">Membrane</keyword>
<keyword evidence="3" id="KW-1133">Transmembrane helix</keyword>
<feature type="region of interest" description="Disordered" evidence="2">
    <location>
        <begin position="13"/>
        <end position="43"/>
    </location>
</feature>
<feature type="domain" description="Xylanase inhibitor N-terminal" evidence="4">
    <location>
        <begin position="86"/>
        <end position="223"/>
    </location>
</feature>
<dbReference type="OMA" id="FHYERRF"/>
<reference evidence="5" key="2">
    <citation type="submission" date="2018-04" db="EMBL/GenBank/DDBJ databases">
        <title>OnivRS2 (Oryza nivara Reference Sequence Version 2).</title>
        <authorList>
            <person name="Zhang J."/>
            <person name="Kudrna D."/>
            <person name="Lee S."/>
            <person name="Talag J."/>
            <person name="Rajasekar S."/>
            <person name="Welchert J."/>
            <person name="Hsing Y.-I."/>
            <person name="Wing R.A."/>
        </authorList>
    </citation>
    <scope>NUCLEOTIDE SEQUENCE [LARGE SCALE GENOMIC DNA]</scope>
    <source>
        <strain evidence="5">SL10</strain>
    </source>
</reference>
<dbReference type="PANTHER" id="PTHR13683:SF685">
    <property type="entry name" value="EUKARYOTIC ASPARTYL PROTEASE FAMILY PROTEIN"/>
    <property type="match status" value="1"/>
</dbReference>
<keyword evidence="6" id="KW-1185">Reference proteome</keyword>
<evidence type="ECO:0000313" key="6">
    <source>
        <dbReference type="Proteomes" id="UP000006591"/>
    </source>
</evidence>
<protein>
    <recommendedName>
        <fullName evidence="4">Xylanase inhibitor N-terminal domain-containing protein</fullName>
    </recommendedName>
</protein>
<evidence type="ECO:0000256" key="2">
    <source>
        <dbReference type="SAM" id="MobiDB-lite"/>
    </source>
</evidence>
<keyword evidence="3" id="KW-0812">Transmembrane</keyword>
<reference evidence="5" key="1">
    <citation type="submission" date="2015-04" db="UniProtKB">
        <authorList>
            <consortium name="EnsemblPlants"/>
        </authorList>
    </citation>
    <scope>IDENTIFICATION</scope>
    <source>
        <strain evidence="5">SL10</strain>
    </source>
</reference>
<sequence>MRGASRLAVVVGREEGASSPVDGVASDEAGFREGGERSAARRRSERFPRVRGARRRELLRFFPVERARLERASEAASDPLAHAVLSFYDLENSQTGQLLPCSDVFCKHLSSSTSIPCQKDHPCIHFEKYGTENLLHGKIVQDFLVLEIVINHYKTSKVRTKVQFGSISQHLKSLSSSFTVDGVMGLGPSNTSLVYQLAKSQKWKKMFAHCLDGKRSGGIFVLGHIVGPKVRKTPLDQTRYRTTLLEITVGETSLSLSAGNVEIKSQNMTILETGSLISYLPEKIFSDLEDISVINIGGYSCFHYERRFPEVVFHFKELLTLRVYPHEYMFHNMENKGIIERRTCSFWVASKSSVHVRDEPTGKIYEVGSHRMNSDVKWDDEDVWSHDRVKLETEHTTPADNTSEKTEVHSGLLSRSRTRLLAMIGALVCYARRSITKLFAMIGATICYGILLATLFLCTTFPSIYQLEKYEYAEMVVGSSCGGDFGYHCRVHSFVDKAHRHCFPQIYSFEEKVLHVVDDTYNCKQPVCIVPHKTLKQGVEKVNCTYFLPVKI</sequence>
<comment type="similarity">
    <text evidence="1">Belongs to the peptidase A1 family.</text>
</comment>
<dbReference type="SUPFAM" id="SSF50630">
    <property type="entry name" value="Acid proteases"/>
    <property type="match status" value="1"/>
</dbReference>
<dbReference type="Proteomes" id="UP000006591">
    <property type="component" value="Chromosome 5"/>
</dbReference>
<proteinExistence type="inferred from homology"/>
<dbReference type="Gramene" id="ONIVA05G06300.1">
    <property type="protein sequence ID" value="ONIVA05G06300.1"/>
    <property type="gene ID" value="ONIVA05G06300"/>
</dbReference>
<name>A0A0E0HAK1_ORYNI</name>
<accession>A0A0E0HAK1</accession>
<dbReference type="PANTHER" id="PTHR13683">
    <property type="entry name" value="ASPARTYL PROTEASES"/>
    <property type="match status" value="1"/>
</dbReference>
<dbReference type="STRING" id="4536.A0A0E0HAK1"/>
<dbReference type="Pfam" id="PF14543">
    <property type="entry name" value="TAXi_N"/>
    <property type="match status" value="1"/>
</dbReference>
<feature type="compositionally biased region" description="Basic and acidic residues" evidence="2">
    <location>
        <begin position="29"/>
        <end position="39"/>
    </location>
</feature>
<evidence type="ECO:0000313" key="5">
    <source>
        <dbReference type="EnsemblPlants" id="ONIVA05G06300.1"/>
    </source>
</evidence>
<dbReference type="HOGENOM" id="CLU_036443_0_0_1"/>
<organism evidence="5">
    <name type="scientific">Oryza nivara</name>
    <name type="common">Indian wild rice</name>
    <name type="synonym">Oryza sativa f. spontanea</name>
    <dbReference type="NCBI Taxonomy" id="4536"/>
    <lineage>
        <taxon>Eukaryota</taxon>
        <taxon>Viridiplantae</taxon>
        <taxon>Streptophyta</taxon>
        <taxon>Embryophyta</taxon>
        <taxon>Tracheophyta</taxon>
        <taxon>Spermatophyta</taxon>
        <taxon>Magnoliopsida</taxon>
        <taxon>Liliopsida</taxon>
        <taxon>Poales</taxon>
        <taxon>Poaceae</taxon>
        <taxon>BOP clade</taxon>
        <taxon>Oryzoideae</taxon>
        <taxon>Oryzeae</taxon>
        <taxon>Oryzinae</taxon>
        <taxon>Oryza</taxon>
    </lineage>
</organism>
<dbReference type="AlphaFoldDB" id="A0A0E0HAK1"/>
<dbReference type="InterPro" id="IPR021109">
    <property type="entry name" value="Peptidase_aspartic_dom_sf"/>
</dbReference>